<dbReference type="RefSeq" id="WP_106239635.1">
    <property type="nucleotide sequence ID" value="NZ_PVNG01000006.1"/>
</dbReference>
<accession>A0A2T0N2B3</accession>
<evidence type="ECO:0000259" key="1">
    <source>
        <dbReference type="PROSITE" id="PS51186"/>
    </source>
</evidence>
<protein>
    <submittedName>
        <fullName evidence="2">Acetyltransferase (GNAT) family protein</fullName>
    </submittedName>
</protein>
<keyword evidence="3" id="KW-1185">Reference proteome</keyword>
<gene>
    <name evidence="2" type="ORF">B0I32_106223</name>
</gene>
<evidence type="ECO:0000313" key="2">
    <source>
        <dbReference type="EMBL" id="PRX66087.1"/>
    </source>
</evidence>
<dbReference type="OrthoDB" id="4536199at2"/>
<evidence type="ECO:0000313" key="3">
    <source>
        <dbReference type="Proteomes" id="UP000238312"/>
    </source>
</evidence>
<dbReference type="Gene3D" id="3.40.630.30">
    <property type="match status" value="1"/>
</dbReference>
<dbReference type="PROSITE" id="PS51186">
    <property type="entry name" value="GNAT"/>
    <property type="match status" value="1"/>
</dbReference>
<comment type="caution">
    <text evidence="2">The sequence shown here is derived from an EMBL/GenBank/DDBJ whole genome shotgun (WGS) entry which is preliminary data.</text>
</comment>
<proteinExistence type="predicted"/>
<dbReference type="Pfam" id="PF00583">
    <property type="entry name" value="Acetyltransf_1"/>
    <property type="match status" value="1"/>
</dbReference>
<reference evidence="2 3" key="1">
    <citation type="submission" date="2018-03" db="EMBL/GenBank/DDBJ databases">
        <title>Genomic Encyclopedia of Type Strains, Phase III (KMG-III): the genomes of soil and plant-associated and newly described type strains.</title>
        <authorList>
            <person name="Whitman W."/>
        </authorList>
    </citation>
    <scope>NUCLEOTIDE SEQUENCE [LARGE SCALE GENOMIC DNA]</scope>
    <source>
        <strain evidence="2 3">CGMCC 4.7104</strain>
    </source>
</reference>
<sequence>MGFVFRHMTGEKAKAVLDEPYVSIYLAIRAEPPYNGGPLYDRDRFLERTGKQTELPGFELVAAEWDGVLAGFAFGFTMAAGMWWGGETTPPPQEVVDAPKLAVVELDLLPEHRGQGVGRRLLSELLDDREEPLATLLSRPDTPAHAMYQRWGWRLVGAVRPAPDAVVADAMVTSLAVPVGE</sequence>
<dbReference type="CDD" id="cd04301">
    <property type="entry name" value="NAT_SF"/>
    <property type="match status" value="1"/>
</dbReference>
<name>A0A2T0N2B3_9ACTN</name>
<dbReference type="AlphaFoldDB" id="A0A2T0N2B3"/>
<dbReference type="EMBL" id="PVNG01000006">
    <property type="protein sequence ID" value="PRX66087.1"/>
    <property type="molecule type" value="Genomic_DNA"/>
</dbReference>
<dbReference type="SUPFAM" id="SSF55729">
    <property type="entry name" value="Acyl-CoA N-acyltransferases (Nat)"/>
    <property type="match status" value="1"/>
</dbReference>
<feature type="domain" description="N-acetyltransferase" evidence="1">
    <location>
        <begin position="3"/>
        <end position="173"/>
    </location>
</feature>
<dbReference type="InterPro" id="IPR016181">
    <property type="entry name" value="Acyl_CoA_acyltransferase"/>
</dbReference>
<organism evidence="2 3">
    <name type="scientific">Nonomuraea fuscirosea</name>
    <dbReference type="NCBI Taxonomy" id="1291556"/>
    <lineage>
        <taxon>Bacteria</taxon>
        <taxon>Bacillati</taxon>
        <taxon>Actinomycetota</taxon>
        <taxon>Actinomycetes</taxon>
        <taxon>Streptosporangiales</taxon>
        <taxon>Streptosporangiaceae</taxon>
        <taxon>Nonomuraea</taxon>
    </lineage>
</organism>
<keyword evidence="2" id="KW-0808">Transferase</keyword>
<dbReference type="InterPro" id="IPR000182">
    <property type="entry name" value="GNAT_dom"/>
</dbReference>
<dbReference type="GO" id="GO:0016747">
    <property type="term" value="F:acyltransferase activity, transferring groups other than amino-acyl groups"/>
    <property type="evidence" value="ECO:0007669"/>
    <property type="project" value="InterPro"/>
</dbReference>
<dbReference type="Proteomes" id="UP000238312">
    <property type="component" value="Unassembled WGS sequence"/>
</dbReference>